<evidence type="ECO:0000256" key="2">
    <source>
        <dbReference type="ARBA" id="ARBA00025626"/>
    </source>
</evidence>
<evidence type="ECO:0008006" key="6">
    <source>
        <dbReference type="Google" id="ProtNLM"/>
    </source>
</evidence>
<sequence length="363" mass="40082">MVYVSVRGRVWLQAEAMNMVESVGNYVKHRKVPILVKKQDRYVTFFVPAISGESIAHSYQQVLAQELIKAGEKVCPLCSKGIFLKSTNKEVYKYSTNKEPPKTNSQQGEQEEGQETKGRRGKSQKASGEDLVKAAEEIESTIIQSCAVEDIGGFLYAEEPNVKRTSSFYTGYMVPVYEVLELSSIDPQLHSRYALGTQFVSVAQEGAGKAAGQMIYYVEVASALFTFSFDIDTTYIGKHTFITSKYGVPVNGVDPVKRSKTALSALARFLLDFPVGAKRTRFNPAEIRWESIGIAVSDDVFTMPSSFTGDYLARAAAKAQLANRGTRIHAYVEGGCNIKDLHCYSSPEEAVLKAINEAISRVK</sequence>
<keyword evidence="1" id="KW-0051">Antiviral defense</keyword>
<dbReference type="KEGG" id="thf:MA03_02905"/>
<dbReference type="HOGENOM" id="CLU_054331_0_0_2"/>
<keyword evidence="5" id="KW-1185">Reference proteome</keyword>
<dbReference type="InterPro" id="IPR010154">
    <property type="entry name" value="CRISPR-assoc_Cas7/Cst2/DevR"/>
</dbReference>
<dbReference type="Pfam" id="PF01905">
    <property type="entry name" value="DevR"/>
    <property type="match status" value="1"/>
</dbReference>
<evidence type="ECO:0000256" key="1">
    <source>
        <dbReference type="ARBA" id="ARBA00023118"/>
    </source>
</evidence>
<feature type="compositionally biased region" description="Polar residues" evidence="3">
    <location>
        <begin position="95"/>
        <end position="105"/>
    </location>
</feature>
<dbReference type="AlphaFoldDB" id="A0A0F7FHS5"/>
<feature type="region of interest" description="Disordered" evidence="3">
    <location>
        <begin position="95"/>
        <end position="130"/>
    </location>
</feature>
<comment type="function">
    <text evidence="2">CRISPR (clustered regularly interspaced short palindromic repeat) is an adaptive immune system that provides protection against mobile genetic elements (viruses, transposable elements and conjugative plasmids). CRISPR clusters contain spacers, sequences complementary to antecedent mobile elements, and target invading nucleic acids. CRISPR clusters are transcribed and processed into CRISPR RNA (crRNA).</text>
</comment>
<dbReference type="InterPro" id="IPR052681">
    <property type="entry name" value="CRISPR-Cas7/Cst2/DevR"/>
</dbReference>
<reference evidence="4 5" key="1">
    <citation type="journal article" date="2015" name="Stand. Genomic Sci.">
        <title>Complete genome sequence of and proposal of Thermofilum uzonense sp. nov. a novel hyperthermophilic crenarchaeon and emended description of the genus Thermofilum.</title>
        <authorList>
            <person name="Toshchakov S.V."/>
            <person name="Korzhenkov A.A."/>
            <person name="Samarov N.I."/>
            <person name="Mazunin I.O."/>
            <person name="Mozhey O.I."/>
            <person name="Shmyr I.S."/>
            <person name="Derbikova K.S."/>
            <person name="Taranov E.A."/>
            <person name="Dominova I.N."/>
            <person name="Bonch-Osmolovskaya E.A."/>
            <person name="Patrushev M.V."/>
            <person name="Podosokorskaya O.A."/>
            <person name="Kublanov I.V."/>
        </authorList>
    </citation>
    <scope>NUCLEOTIDE SEQUENCE [LARGE SCALE GENOMIC DNA]</scope>
    <source>
        <strain evidence="4 5">1807-2</strain>
    </source>
</reference>
<proteinExistence type="predicted"/>
<evidence type="ECO:0000313" key="4">
    <source>
        <dbReference type="EMBL" id="AKG38434.1"/>
    </source>
</evidence>
<dbReference type="PANTHER" id="PTHR37459">
    <property type="match status" value="1"/>
</dbReference>
<organism evidence="4 5">
    <name type="scientific">Infirmifilum uzonense</name>
    <dbReference type="NCBI Taxonomy" id="1550241"/>
    <lineage>
        <taxon>Archaea</taxon>
        <taxon>Thermoproteota</taxon>
        <taxon>Thermoprotei</taxon>
        <taxon>Thermofilales</taxon>
        <taxon>Thermofilaceae</taxon>
        <taxon>Infirmifilum</taxon>
    </lineage>
</organism>
<dbReference type="PATRIC" id="fig|1550241.5.peg.610"/>
<dbReference type="PANTHER" id="PTHR37459:SF1">
    <property type="entry name" value="CRISPR-ASSOCIATED PROTEIN CAS7_CST2_DEVR"/>
    <property type="match status" value="1"/>
</dbReference>
<dbReference type="OrthoDB" id="97643at2157"/>
<dbReference type="GO" id="GO:0051607">
    <property type="term" value="P:defense response to virus"/>
    <property type="evidence" value="ECO:0007669"/>
    <property type="project" value="UniProtKB-KW"/>
</dbReference>
<dbReference type="EMBL" id="CP009961">
    <property type="protein sequence ID" value="AKG38434.1"/>
    <property type="molecule type" value="Genomic_DNA"/>
</dbReference>
<evidence type="ECO:0000256" key="3">
    <source>
        <dbReference type="SAM" id="MobiDB-lite"/>
    </source>
</evidence>
<dbReference type="GeneID" id="25401146"/>
<gene>
    <name evidence="4" type="ORF">MA03_02905</name>
</gene>
<dbReference type="NCBIfam" id="TIGR01875">
    <property type="entry name" value="cas_MJ0381"/>
    <property type="match status" value="1"/>
</dbReference>
<dbReference type="RefSeq" id="WP_052883838.1">
    <property type="nucleotide sequence ID" value="NZ_CP009961.1"/>
</dbReference>
<evidence type="ECO:0000313" key="5">
    <source>
        <dbReference type="Proteomes" id="UP000067434"/>
    </source>
</evidence>
<name>A0A0F7FHS5_9CREN</name>
<protein>
    <recommendedName>
        <fullName evidence="6">DevR family CRISPR-associated autoregulator</fullName>
    </recommendedName>
</protein>
<dbReference type="Proteomes" id="UP000067434">
    <property type="component" value="Chromosome"/>
</dbReference>
<dbReference type="STRING" id="1550241.MA03_02905"/>
<accession>A0A0F7FHS5</accession>